<name>A0A8T1TKZ9_9STRA</name>
<evidence type="ECO:0000313" key="1">
    <source>
        <dbReference type="EMBL" id="KAG6943732.1"/>
    </source>
</evidence>
<protein>
    <submittedName>
        <fullName evidence="1">Uncharacterized protein</fullName>
    </submittedName>
</protein>
<reference evidence="1" key="1">
    <citation type="submission" date="2021-01" db="EMBL/GenBank/DDBJ databases">
        <title>Phytophthora aleatoria, a newly-described species from Pinus radiata is distinct from Phytophthora cactorum isolates based on comparative genomics.</title>
        <authorList>
            <person name="Mcdougal R."/>
            <person name="Panda P."/>
            <person name="Williams N."/>
            <person name="Studholme D.J."/>
        </authorList>
    </citation>
    <scope>NUCLEOTIDE SEQUENCE</scope>
    <source>
        <strain evidence="1">NZFS 3830</strain>
    </source>
</reference>
<accession>A0A8T1TKZ9</accession>
<organism evidence="1 2">
    <name type="scientific">Phytophthora cactorum</name>
    <dbReference type="NCBI Taxonomy" id="29920"/>
    <lineage>
        <taxon>Eukaryota</taxon>
        <taxon>Sar</taxon>
        <taxon>Stramenopiles</taxon>
        <taxon>Oomycota</taxon>
        <taxon>Peronosporomycetes</taxon>
        <taxon>Peronosporales</taxon>
        <taxon>Peronosporaceae</taxon>
        <taxon>Phytophthora</taxon>
    </lineage>
</organism>
<dbReference type="EMBL" id="JAENGZ010002439">
    <property type="protein sequence ID" value="KAG6943732.1"/>
    <property type="molecule type" value="Genomic_DNA"/>
</dbReference>
<sequence length="152" mass="16945">MWKVGCAVTITAIWRSRVDSLYTDGLKRILLQTLGGYKKAIYEAFGRFKLTLYPLTGQAKVDIEAAELIQRTWMILSEFNDSWLEHEQQLRVGVFDGGPRGNPGSGGSGSVILEYDQTVGHFRILWAAATALGSRSTTNNLAEFIEFHAFTL</sequence>
<comment type="caution">
    <text evidence="1">The sequence shown here is derived from an EMBL/GenBank/DDBJ whole genome shotgun (WGS) entry which is preliminary data.</text>
</comment>
<dbReference type="AlphaFoldDB" id="A0A8T1TKZ9"/>
<gene>
    <name evidence="1" type="ORF">JG687_00018278</name>
</gene>
<proteinExistence type="predicted"/>
<dbReference type="Proteomes" id="UP000688947">
    <property type="component" value="Unassembled WGS sequence"/>
</dbReference>
<dbReference type="OrthoDB" id="10590547at2759"/>
<evidence type="ECO:0000313" key="2">
    <source>
        <dbReference type="Proteomes" id="UP000688947"/>
    </source>
</evidence>